<feature type="compositionally biased region" description="Basic and acidic residues" evidence="1">
    <location>
        <begin position="53"/>
        <end position="62"/>
    </location>
</feature>
<organism evidence="2 3">
    <name type="scientific">Forsythia ovata</name>
    <dbReference type="NCBI Taxonomy" id="205694"/>
    <lineage>
        <taxon>Eukaryota</taxon>
        <taxon>Viridiplantae</taxon>
        <taxon>Streptophyta</taxon>
        <taxon>Embryophyta</taxon>
        <taxon>Tracheophyta</taxon>
        <taxon>Spermatophyta</taxon>
        <taxon>Magnoliopsida</taxon>
        <taxon>eudicotyledons</taxon>
        <taxon>Gunneridae</taxon>
        <taxon>Pentapetalae</taxon>
        <taxon>asterids</taxon>
        <taxon>lamiids</taxon>
        <taxon>Lamiales</taxon>
        <taxon>Oleaceae</taxon>
        <taxon>Forsythieae</taxon>
        <taxon>Forsythia</taxon>
    </lineage>
</organism>
<proteinExistence type="predicted"/>
<dbReference type="EMBL" id="JBFOLJ010000012">
    <property type="protein sequence ID" value="KAL2490025.1"/>
    <property type="molecule type" value="Genomic_DNA"/>
</dbReference>
<accession>A0ABD1RNP2</accession>
<feature type="region of interest" description="Disordered" evidence="1">
    <location>
        <begin position="31"/>
        <end position="155"/>
    </location>
</feature>
<dbReference type="Proteomes" id="UP001604277">
    <property type="component" value="Unassembled WGS sequence"/>
</dbReference>
<reference evidence="3" key="1">
    <citation type="submission" date="2024-07" db="EMBL/GenBank/DDBJ databases">
        <title>Two chromosome-level genome assemblies of Korean endemic species Abeliophyllum distichum and Forsythia ovata (Oleaceae).</title>
        <authorList>
            <person name="Jang H."/>
        </authorList>
    </citation>
    <scope>NUCLEOTIDE SEQUENCE [LARGE SCALE GENOMIC DNA]</scope>
</reference>
<evidence type="ECO:0000313" key="3">
    <source>
        <dbReference type="Proteomes" id="UP001604277"/>
    </source>
</evidence>
<keyword evidence="3" id="KW-1185">Reference proteome</keyword>
<comment type="caution">
    <text evidence="2">The sequence shown here is derived from an EMBL/GenBank/DDBJ whole genome shotgun (WGS) entry which is preliminary data.</text>
</comment>
<protein>
    <submittedName>
        <fullName evidence="2">Patellin-3-like</fullName>
    </submittedName>
</protein>
<feature type="compositionally biased region" description="Basic and acidic residues" evidence="1">
    <location>
        <begin position="143"/>
        <end position="155"/>
    </location>
</feature>
<feature type="compositionally biased region" description="Basic and acidic residues" evidence="1">
    <location>
        <begin position="100"/>
        <end position="135"/>
    </location>
</feature>
<dbReference type="AlphaFoldDB" id="A0ABD1RNP2"/>
<evidence type="ECO:0000256" key="1">
    <source>
        <dbReference type="SAM" id="MobiDB-lite"/>
    </source>
</evidence>
<sequence>MEVISGEPSSTPAISIQETEVVAENEEVVITDVPEAEKPTENEVPPQPEAECEVEKAEKSAAEEVAESGAVEENKITESALFKEESNKHEFTAPPLPPAAKEEENKSEEKKEEEPKVEEKYEEKESKLEEKKESCEAPSEVPPRPEPEASVEKNE</sequence>
<gene>
    <name evidence="2" type="ORF">Fot_43317</name>
</gene>
<feature type="compositionally biased region" description="Basic and acidic residues" evidence="1">
    <location>
        <begin position="72"/>
        <end position="91"/>
    </location>
</feature>
<evidence type="ECO:0000313" key="2">
    <source>
        <dbReference type="EMBL" id="KAL2490025.1"/>
    </source>
</evidence>
<name>A0ABD1RNP2_9LAMI</name>